<evidence type="ECO:0000256" key="24">
    <source>
        <dbReference type="ARBA" id="ARBA00023128"/>
    </source>
</evidence>
<dbReference type="InterPro" id="IPR044492">
    <property type="entry name" value="P_typ_ATPase_HD_dom"/>
</dbReference>
<feature type="region of interest" description="Disordered" evidence="33">
    <location>
        <begin position="1782"/>
        <end position="1834"/>
    </location>
</feature>
<evidence type="ECO:0000256" key="8">
    <source>
        <dbReference type="ARBA" id="ARBA00022660"/>
    </source>
</evidence>
<evidence type="ECO:0000256" key="1">
    <source>
        <dbReference type="ARBA" id="ARBA00000900"/>
    </source>
</evidence>
<feature type="transmembrane region" description="Helical" evidence="31">
    <location>
        <begin position="399"/>
        <end position="426"/>
    </location>
</feature>
<evidence type="ECO:0000256" key="7">
    <source>
        <dbReference type="ARBA" id="ARBA00022568"/>
    </source>
</evidence>
<comment type="function">
    <text evidence="31">Catalyzes the hydrolysis of ATP coupled with the transport of calcium.</text>
</comment>
<evidence type="ECO:0000256" key="30">
    <source>
        <dbReference type="PROSITE-ProRule" id="PRU00508"/>
    </source>
</evidence>
<dbReference type="SUPFAM" id="SSF81514">
    <property type="entry name" value="Subunit X (non-heme 7 kDa protein) of cytochrome bc1 complex (Ubiquinol-cytochrome c reductase)"/>
    <property type="match status" value="1"/>
</dbReference>
<dbReference type="SFLD" id="SFLDF00027">
    <property type="entry name" value="p-type_atpase"/>
    <property type="match status" value="1"/>
</dbReference>
<feature type="transmembrane region" description="Helical" evidence="31">
    <location>
        <begin position="853"/>
        <end position="874"/>
    </location>
</feature>
<name>F9FZ51_FUSOF</name>
<evidence type="ECO:0000256" key="32">
    <source>
        <dbReference type="RuleBase" id="RU366018"/>
    </source>
</evidence>
<feature type="region of interest" description="Disordered" evidence="33">
    <location>
        <begin position="1"/>
        <end position="40"/>
    </location>
</feature>
<dbReference type="PRINTS" id="PR00121">
    <property type="entry name" value="NAKATPASE"/>
</dbReference>
<dbReference type="GO" id="GO:0016567">
    <property type="term" value="P:protein ubiquitination"/>
    <property type="evidence" value="ECO:0007669"/>
    <property type="project" value="UniProtKB-UniRule"/>
</dbReference>
<dbReference type="SUPFAM" id="SSF81665">
    <property type="entry name" value="Calcium ATPase, transmembrane domain M"/>
    <property type="match status" value="1"/>
</dbReference>
<evidence type="ECO:0000256" key="22">
    <source>
        <dbReference type="ARBA" id="ARBA00022989"/>
    </source>
</evidence>
<evidence type="ECO:0000256" key="9">
    <source>
        <dbReference type="ARBA" id="ARBA00022679"/>
    </source>
</evidence>
<comment type="caution">
    <text evidence="35">The sequence shown here is derived from an EMBL/GenBank/DDBJ whole genome shotgun (WGS) entry which is preliminary data.</text>
</comment>
<dbReference type="SMART" id="SM00396">
    <property type="entry name" value="ZnF_UBR1"/>
    <property type="match status" value="1"/>
</dbReference>
<evidence type="ECO:0000256" key="23">
    <source>
        <dbReference type="ARBA" id="ARBA00023065"/>
    </source>
</evidence>
<evidence type="ECO:0000256" key="12">
    <source>
        <dbReference type="ARBA" id="ARBA00022741"/>
    </source>
</evidence>
<dbReference type="Pfam" id="PF00690">
    <property type="entry name" value="Cation_ATPase_N"/>
    <property type="match status" value="1"/>
</dbReference>
<keyword evidence="12 31" id="KW-0547">Nucleotide-binding</keyword>
<feature type="region of interest" description="Disordered" evidence="33">
    <location>
        <begin position="1708"/>
        <end position="1752"/>
    </location>
</feature>
<evidence type="ECO:0000256" key="13">
    <source>
        <dbReference type="ARBA" id="ARBA00022771"/>
    </source>
</evidence>
<dbReference type="GO" id="GO:0005524">
    <property type="term" value="F:ATP binding"/>
    <property type="evidence" value="ECO:0007669"/>
    <property type="project" value="UniProtKB-KW"/>
</dbReference>
<keyword evidence="20" id="KW-1278">Translocase</keyword>
<evidence type="ECO:0000256" key="31">
    <source>
        <dbReference type="RuleBase" id="RU361146"/>
    </source>
</evidence>
<dbReference type="GO" id="GO:0061630">
    <property type="term" value="F:ubiquitin protein ligase activity"/>
    <property type="evidence" value="ECO:0007669"/>
    <property type="project" value="UniProtKB-UniRule"/>
</dbReference>
<dbReference type="Pfam" id="PF13246">
    <property type="entry name" value="Cation_ATPase"/>
    <property type="match status" value="1"/>
</dbReference>
<keyword evidence="16 32" id="KW-0862">Zinc</keyword>
<dbReference type="InterPro" id="IPR044046">
    <property type="entry name" value="E3_ligase_UBR-like_C"/>
</dbReference>
<feature type="compositionally biased region" description="Pro residues" evidence="33">
    <location>
        <begin position="1787"/>
        <end position="1796"/>
    </location>
</feature>
<dbReference type="InterPro" id="IPR036656">
    <property type="entry name" value="QCR9_sf"/>
</dbReference>
<evidence type="ECO:0000256" key="4">
    <source>
        <dbReference type="ARBA" id="ARBA00007856"/>
    </source>
</evidence>
<feature type="compositionally biased region" description="Acidic residues" evidence="33">
    <location>
        <begin position="1712"/>
        <end position="1733"/>
    </location>
</feature>
<dbReference type="OrthoDB" id="26387at2759"/>
<dbReference type="InterPro" id="IPR018303">
    <property type="entry name" value="ATPase_P-typ_P_site"/>
</dbReference>
<dbReference type="Gene3D" id="1.10.10.2670">
    <property type="entry name" value="E3 ubiquitin-protein ligase"/>
    <property type="match status" value="1"/>
</dbReference>
<comment type="pathway">
    <text evidence="32">Protein modification; protein ubiquitination.</text>
</comment>
<feature type="transmembrane region" description="Helical" evidence="31">
    <location>
        <begin position="361"/>
        <end position="379"/>
    </location>
</feature>
<dbReference type="CDD" id="cd19673">
    <property type="entry name" value="UBR-box_UBR3"/>
    <property type="match status" value="1"/>
</dbReference>
<keyword evidence="9 32" id="KW-0808">Transferase</keyword>
<dbReference type="GO" id="GO:0006122">
    <property type="term" value="P:mitochondrial electron transport, ubiquinol to cytochrome c"/>
    <property type="evidence" value="ECO:0007669"/>
    <property type="project" value="InterPro"/>
</dbReference>
<feature type="domain" description="UBR-type" evidence="34">
    <location>
        <begin position="1392"/>
        <end position="1464"/>
    </location>
</feature>
<dbReference type="SUPFAM" id="SSF81660">
    <property type="entry name" value="Metal cation-transporting ATPase, ATP-binding domain N"/>
    <property type="match status" value="1"/>
</dbReference>
<dbReference type="GO" id="GO:0006874">
    <property type="term" value="P:intracellular calcium ion homeostasis"/>
    <property type="evidence" value="ECO:0007669"/>
    <property type="project" value="UniProtKB-ARBA"/>
</dbReference>
<evidence type="ECO:0000256" key="18">
    <source>
        <dbReference type="ARBA" id="ARBA00022840"/>
    </source>
</evidence>
<dbReference type="EC" id="7.2.2.10" evidence="31"/>
<dbReference type="Gene3D" id="1.20.5.260">
    <property type="entry name" value="Cytochrome b-c1 complex subunit 9"/>
    <property type="match status" value="1"/>
</dbReference>
<dbReference type="CDD" id="cd16482">
    <property type="entry name" value="RING-H2_UBR1-like"/>
    <property type="match status" value="1"/>
</dbReference>
<dbReference type="Gene3D" id="2.70.150.10">
    <property type="entry name" value="Calcium-transporting ATPase, cytoplasmic transduction domain A"/>
    <property type="match status" value="1"/>
</dbReference>
<comment type="similarity">
    <text evidence="26 31">Belongs to the cation transport ATPase (P-type) (TC 3.A.3) family.</text>
</comment>
<feature type="compositionally biased region" description="Acidic residues" evidence="33">
    <location>
        <begin position="2659"/>
        <end position="2673"/>
    </location>
</feature>
<keyword evidence="19" id="KW-0460">Magnesium</keyword>
<keyword evidence="15" id="KW-0999">Mitochondrion inner membrane</keyword>
<dbReference type="PANTHER" id="PTHR21497">
    <property type="entry name" value="UBIQUITIN LIGASE E3 ALPHA-RELATED"/>
    <property type="match status" value="1"/>
</dbReference>
<evidence type="ECO:0000313" key="35">
    <source>
        <dbReference type="EMBL" id="EGU77824.1"/>
    </source>
</evidence>
<dbReference type="CDD" id="cd02081">
    <property type="entry name" value="P-type_ATPase_Ca_PMCA-like"/>
    <property type="match status" value="1"/>
</dbReference>
<keyword evidence="21" id="KW-0249">Electron transport</keyword>
<feature type="region of interest" description="Disordered" evidence="33">
    <location>
        <begin position="2657"/>
        <end position="2678"/>
    </location>
</feature>
<dbReference type="Gene3D" id="3.40.1110.10">
    <property type="entry name" value="Calcium-transporting ATPase, cytoplasmic domain N"/>
    <property type="match status" value="1"/>
</dbReference>
<evidence type="ECO:0000256" key="15">
    <source>
        <dbReference type="ARBA" id="ARBA00022792"/>
    </source>
</evidence>
<dbReference type="InterPro" id="IPR059000">
    <property type="entry name" value="ATPase_P-type_domA"/>
</dbReference>
<dbReference type="InterPro" id="IPR042065">
    <property type="entry name" value="E3_ELL-like"/>
</dbReference>
<protein>
    <recommendedName>
        <fullName evidence="31 32">Multifunctional fusion protein</fullName>
    </recommendedName>
    <domain>
        <recommendedName>
            <fullName evidence="31">Calcium-transporting ATPase</fullName>
            <ecNumber evidence="31">7.2.2.10</ecNumber>
        </recommendedName>
    </domain>
    <domain>
        <recommendedName>
            <fullName evidence="32">E3 ubiquitin-protein ligase</fullName>
            <ecNumber evidence="32">2.3.2.27</ecNumber>
        </recommendedName>
    </domain>
</protein>
<sequence length="3476" mass="388231">MAAPDISQEAKFPENDHVATKSSLLDTSDALTPDPGNEDMFRTEQSKFAFSPGQLSKLLNPKSLNAFYALGGIDGMEKGLHTDRNAGLSTDESTVDGEVAFHEVAPKGTPKHGTAGDAIPESNAEAAVHIPPPEDPNPTGIFCDRQKIFRDNRLPDKKTKSLLEIAWTTYNDKVLILLTIAAIISLALGLYQTFGGAGSIVVLVGTINDWHMQRQFTRLTKKTNDRMVNVIRSGKSQEISINDVMVGDVMHLATGDIVPVDGIFIQGSAVKCDESTATGESDLLRKTPAADVFDAIQKLDTKEAEKLDPFIISGSKVNEGNGTFLVTAVGVNSSYGRISMALRTEQEDTPLQKKLNILADWIAKVGAGAALLLFVVLFIKFCAQLPNNRGSPSEKGQEFMKIFIVSVTVVVVAVPEGLPLAVTLALSFATVKMLRDNNLVRILKACETMGNATTVCSDKTGTLTQNKMTIVAATLGKTTSFGGTDPPMDKSLFIERKAFTVPNVPDADFVNGLSQQVKTLLIQSNVLNSTAFEGDQDGQKTFVGSKTEVALLTYCRDHLGAGPIQEIRSSANIVQTVPFDSKNKYSAVIVKLPSGKYRVYAKGASEIMLEKCTKCLENVSQGETMSVPLNEADRDMIGMIISSYAGQTLRTIGSSYRDFESWPPEGAVSPDNPQYADFNAVHQDMTLIGIYGIKDPLRPTVISALEDCRRAGVFVRMVTGDNIQTASAIASECGIFRPDEGGIAMEGPEFRRLPPEELKQKVRHLQVLARSSPDDKRILVRTLKDLGETVAVTGDGTNDAPALKMADIGFSMGIAGTEVAKEASSIILLDDNFASIVKGLMWGRAVNDSVKKFLQFQLTVNITAVVLTFVSAIASSKQESVLNAVQLLWVNLIMDTFAALALATDPPTRSVLDRKPDRKSAPLITLRMAKMIIGQAICQLVITFVLNFGGKTLLGWYRDSEHDTKQLKTLVFNTFVWLQIFNEINNRRLDNKLNIFEGLHRNVFFIIINLIMIGGQVLIIFVGSDAFEIVRLNGKEWGLSIGLGAISVPWGALIRLCPDEWIAACLPGFLHRRWISPPAEDLMVDKSLDSDDEFVRPPLRVMSSIRGPRVQQHIGFRERVQPLHPSTEASQSIVADVHHRLLAVLQTLNCAHLSKWSLFSTNYLMLATVFTAGFAWEIGFNNVMDKVWDNNNRGVPKELQLELLRQFIHTCAVQWIGLDWQPQDARQQVNQLLFYFYTVQIADVFIRRTLFHQTFLQYLRTPTSVLPINNRPDDIADTAIDIVCAFLSFPSSLFISHNKCYDEVGLTMAQSMSTQEQQLCQFLADLPSRFNYRFTEDASRELLTSLFWSLAGGNSEYMRLLFPDGKIGETLKLSDSQGAVEGAEYTEAARGKRCGHIFKPGEASYMCRTCGTDETCCLCARCFDSTDHTGHMVRIHISVGNSGCCDCGDDEAWRTPLFCTIHSHVQGGTDKGKGKEAAGLPEDLVTNLQMTIGRVFDYICDVISCSPEQLRQAKTQESILEDEQSSRLSSKYYGPDAEPCTEFALILWNDEKHTVQEVQDQVARACRKSRKLAAENAWETDAIGRSILTYMPDVKRLLEMAAIMEAIRVTVTIRSARDTFREQMCGALVEWLSDISGCSVGHDNSILRRTVCEQVMNPWRQGSQATHTMGLIDDEEEDDQIVDSRRRFDGMNARFILALQAAANTGTGVQIEIDDDSDDDGEDEEDADADMDDQGQHSPSSSVAGGDEDEDDDVMMVDARGDVGDLGMNWRDNDQALEEDEATMAGYPPPPPPPPAQAQSQGQGQAQTQSEAPARARDREATPSDSDTAEPLIAPSIYAKANAEIPKTPGKTEKLVPRPGRYWIETPAVYTQRENVPPAEDVFRRVRLDWLLLFDLRMWKKVRNDLRALYISTVVTIPEFKRVLALRFASLYTILAQLYLVGDREPDHSIINLSLQMLTTPSITAEVVERGNFMTSLLAILYTFLTTRQVGHPWDVSPDAVLGFESGSVTNRRMYHFYQDLKYLFGAPHVQERVRCEPRYLMQFLDLVKLHQCIGPNVRAVVEHVEYEADSWITASLVTRQINLQARNLAEAFRNCPPDEFHYLQQAIRFTTKTVILNSIGAERHRFKQGEIKDEVQFKTLSDFEFDGESSSYDVVKFVVEKDAISFHHALHYTLSWLIECGRSLPVSTMRNLLSFTQQELKSKPRLMGRPQVPRKNYNAEDYLIASFDFPLRVCAWLAQIKANMWVRNGISLRHQASTYRGVGQRDVSHHRDIFLLQTALVICNPSRVLASIIDRFGMESWVKGLFELKSEAQDDAQHLDVVEDMIHLLIVLLSDRTSLISSEDETKSRLLAMRRDITHVLCFKPLSFNEICNKLPEKYQEQEDFHRVLDEMATFKPPEGVSDVGTFELRPEYIEEIDPYIAHYNKNQREESELAYRKKMAKRTGKTAEEIVYEPKARPVPSGMFEDLGAFTSTGMFAQVVYYSLLYPLVAGKFTPSVPFTRLETFLQVVLHLMLIAILEDKSSDDDMSEESPKSFVYIALTKFGRSNFMPEAHSSRTIVSLLNMMSTKDEFKAVHPKIALVLKRLRQKRPRTFETAYVNLGASVDRISTASPANTSAEEERERRKKAALSRQAKVMAQFQQQQKSFMENQASFDWGSDIDEDEGEEGDGEQTEDRKHNWKYPVGTCILCQEEPDDRHLYGTFAHFNESRILRQTDFQDPDFVREASQTPCSLDRSAEDVRPFGIAHENRKMVEKINAQGETFLAERQTIGKGFPSNVCRSGPVASGCGHMMHYRCFEVYYEATVRRHTHQIARHHPEDTKRNEFVCPLCKALGNAFVPIIWKGIDESYPGYLQSQGTFEEFVEKQMGSAYWIGGSKAREDEPTVPDMFTPSLPGSLVESLLPAQASSDTSWGRDDAESHSSTVGTPASYAFSDSVTPEPVQPQPATTNNNTDGSQLMNELLAAYRRLRNTLRVNGLRTSHLIDAKGDNVGELCASDTLVKSVGFTISSIEVQQRGIEAQPGMTLLEKIPEHILSHLRVLSETVSSYIAVGAQFGGAENKIEAEFRKDSERQHCQLFMSRYFGTGTPYARRPLDVYPPLLSMDSFLFLVECSYGLVPLQKAEISHVLRLCYLAELVKLVYHMGRNIPVASWVGNLTNRHTQDPAINNFADFALGVTKTGVDFHAAQFPEGVEFGENRGFQQPGVDTLESWYTFSKKYALTFLRKCVIFLYVKYGVDFNSHVSPSPDADELERLTEALRVPTFDEMCAAITDNASACGWPQTTSVLVSGWVKHQVMWPGDYSEIPLSAMMSHPGIFELIGLPKNYDALIEEATRRKCPTTGKELTDPVICLFCGELSCSQGTCCQKMDNSAERTEHTKIGGAQQHMRKCQRNIGVFLNVRKCSVVYLFRLSGSFTPAPYIDKYGETDPQLRHGRQLFLNQKRYDSMIRNTVLNHGVPSLISRKLEAEINNGGWDTL</sequence>
<dbReference type="Pfam" id="PF00689">
    <property type="entry name" value="Cation_ATPase_C"/>
    <property type="match status" value="1"/>
</dbReference>
<reference evidence="35" key="1">
    <citation type="journal article" date="2012" name="Mol. Plant Microbe Interact.">
        <title>A highly conserved effector in Fusarium oxysporum is required for full virulence on Arabidopsis.</title>
        <authorList>
            <person name="Thatcher L.F."/>
            <person name="Gardiner D.M."/>
            <person name="Kazan K."/>
            <person name="Manners J."/>
        </authorList>
    </citation>
    <scope>NUCLEOTIDE SEQUENCE [LARGE SCALE GENOMIC DNA]</scope>
    <source>
        <strain evidence="35">Fo5176</strain>
    </source>
</reference>
<dbReference type="EC" id="2.3.2.27" evidence="32"/>
<evidence type="ECO:0000256" key="25">
    <source>
        <dbReference type="ARBA" id="ARBA00023136"/>
    </source>
</evidence>
<dbReference type="Gene3D" id="2.10.110.30">
    <property type="match status" value="1"/>
</dbReference>
<dbReference type="FunFam" id="2.70.150.10:FF:000028">
    <property type="entry name" value="Calcium-transporting ATPase"/>
    <property type="match status" value="1"/>
</dbReference>
<comment type="function">
    <text evidence="32">Ubiquitin ligase protein which is a component of the N-end rule pathway. Recognizes and binds to proteins bearing specific N-terminal residues that are destabilizing according to the N-end rule, leading to their ubiquitination and subsequent degradation.</text>
</comment>
<dbReference type="PROSITE" id="PS51157">
    <property type="entry name" value="ZF_UBR"/>
    <property type="match status" value="1"/>
</dbReference>
<evidence type="ECO:0000256" key="17">
    <source>
        <dbReference type="ARBA" id="ARBA00022837"/>
    </source>
</evidence>
<dbReference type="PRINTS" id="PR00119">
    <property type="entry name" value="CATATPASE"/>
</dbReference>
<evidence type="ECO:0000256" key="21">
    <source>
        <dbReference type="ARBA" id="ARBA00022982"/>
    </source>
</evidence>
<dbReference type="Gene3D" id="3.40.50.1000">
    <property type="entry name" value="HAD superfamily/HAD-like"/>
    <property type="match status" value="1"/>
</dbReference>
<comment type="similarity">
    <text evidence="4">Belongs to the UQCR10/QCR9 family.</text>
</comment>
<accession>F9FZ51</accession>
<keyword evidence="8" id="KW-0679">Respiratory chain</keyword>
<dbReference type="NCBIfam" id="TIGR01494">
    <property type="entry name" value="ATPase_P-type"/>
    <property type="match status" value="2"/>
</dbReference>
<dbReference type="Gene3D" id="1.20.1110.10">
    <property type="entry name" value="Calcium-transporting ATPase, transmembrane domain"/>
    <property type="match status" value="1"/>
</dbReference>
<dbReference type="GO" id="GO:0045275">
    <property type="term" value="C:respiratory chain complex III"/>
    <property type="evidence" value="ECO:0007669"/>
    <property type="project" value="InterPro"/>
</dbReference>
<feature type="transmembrane region" description="Helical" evidence="31">
    <location>
        <begin position="1003"/>
        <end position="1023"/>
    </location>
</feature>
<feature type="region of interest" description="Disordered" evidence="33">
    <location>
        <begin position="2905"/>
        <end position="2955"/>
    </location>
</feature>
<keyword evidence="5 31" id="KW-0813">Transport</keyword>
<dbReference type="PaxDb" id="5507-FOXG_00195P0"/>
<dbReference type="Pfam" id="PF02617">
    <property type="entry name" value="ClpS"/>
    <property type="match status" value="1"/>
</dbReference>
<dbReference type="NCBIfam" id="TIGR01517">
    <property type="entry name" value="ATPase-IIB_Ca"/>
    <property type="match status" value="1"/>
</dbReference>
<dbReference type="PROSITE" id="PS00154">
    <property type="entry name" value="ATPASE_E1_E2"/>
    <property type="match status" value="1"/>
</dbReference>
<evidence type="ECO:0000256" key="26">
    <source>
        <dbReference type="ARBA" id="ARBA00038148"/>
    </source>
</evidence>
<evidence type="ECO:0000256" key="16">
    <source>
        <dbReference type="ARBA" id="ARBA00022833"/>
    </source>
</evidence>
<evidence type="ECO:0000256" key="5">
    <source>
        <dbReference type="ARBA" id="ARBA00022448"/>
    </source>
</evidence>
<dbReference type="FunFam" id="2.10.110.30:FF:000001">
    <property type="entry name" value="E3 ubiquitin-protein ligase UBR2 isoform 1"/>
    <property type="match status" value="1"/>
</dbReference>
<evidence type="ECO:0000256" key="33">
    <source>
        <dbReference type="SAM" id="MobiDB-lite"/>
    </source>
</evidence>
<dbReference type="GO" id="GO:0000151">
    <property type="term" value="C:ubiquitin ligase complex"/>
    <property type="evidence" value="ECO:0007669"/>
    <property type="project" value="TreeGrafter"/>
</dbReference>
<gene>
    <name evidence="35" type="ORF">FOXB_11688</name>
</gene>
<feature type="transmembrane region" description="Helical" evidence="31">
    <location>
        <begin position="886"/>
        <end position="903"/>
    </location>
</feature>
<feature type="compositionally biased region" description="Polar residues" evidence="33">
    <location>
        <begin position="2921"/>
        <end position="2937"/>
    </location>
</feature>
<dbReference type="Pfam" id="PF05365">
    <property type="entry name" value="UCR_UQCRX_QCR9"/>
    <property type="match status" value="1"/>
</dbReference>
<dbReference type="Pfam" id="PF22960">
    <property type="entry name" value="WHD_UBR1"/>
    <property type="match status" value="1"/>
</dbReference>
<evidence type="ECO:0000256" key="11">
    <source>
        <dbReference type="ARBA" id="ARBA00022723"/>
    </source>
</evidence>
<dbReference type="InterPro" id="IPR004014">
    <property type="entry name" value="ATPase_P-typ_cation-transptr_N"/>
</dbReference>
<comment type="caution">
    <text evidence="31">Lacks conserved residue(s) required for the propagation of feature annotation.</text>
</comment>
<dbReference type="GO" id="GO:0016887">
    <property type="term" value="F:ATP hydrolysis activity"/>
    <property type="evidence" value="ECO:0007669"/>
    <property type="project" value="InterPro"/>
</dbReference>
<dbReference type="InterPro" id="IPR039164">
    <property type="entry name" value="UBR1-like"/>
</dbReference>
<dbReference type="Pfam" id="PF02207">
    <property type="entry name" value="zf-UBR"/>
    <property type="match status" value="1"/>
</dbReference>
<dbReference type="InterPro" id="IPR023299">
    <property type="entry name" value="ATPase_P-typ_cyto_dom_N"/>
</dbReference>
<keyword evidence="13 32" id="KW-0863">Zinc-finger</keyword>
<proteinExistence type="inferred from homology"/>
<keyword evidence="11 32" id="KW-0479">Metal-binding</keyword>
<feature type="zinc finger region" description="UBR-type" evidence="30">
    <location>
        <begin position="1392"/>
        <end position="1464"/>
    </location>
</feature>
<keyword evidence="18 31" id="KW-0067">ATP-binding</keyword>
<dbReference type="FunFam" id="1.20.1110.10:FF:000039">
    <property type="entry name" value="Calcium-transporting ATPase"/>
    <property type="match status" value="1"/>
</dbReference>
<dbReference type="InterPro" id="IPR036412">
    <property type="entry name" value="HAD-like_sf"/>
</dbReference>
<keyword evidence="6" id="KW-0926">Vacuole</keyword>
<evidence type="ECO:0000259" key="34">
    <source>
        <dbReference type="PROSITE" id="PS51157"/>
    </source>
</evidence>
<comment type="catalytic activity">
    <reaction evidence="28 31">
        <text>Ca(2+)(in) + ATP + H2O = Ca(2+)(out) + ADP + phosphate + H(+)</text>
        <dbReference type="Rhea" id="RHEA:18105"/>
        <dbReference type="ChEBI" id="CHEBI:15377"/>
        <dbReference type="ChEBI" id="CHEBI:15378"/>
        <dbReference type="ChEBI" id="CHEBI:29108"/>
        <dbReference type="ChEBI" id="CHEBI:30616"/>
        <dbReference type="ChEBI" id="CHEBI:43474"/>
        <dbReference type="ChEBI" id="CHEBI:456216"/>
        <dbReference type="EC" id="7.2.2.10"/>
    </reaction>
</comment>
<dbReference type="STRING" id="660025.F9FZ51"/>
<dbReference type="InterPro" id="IPR055194">
    <property type="entry name" value="UBR1-like_WH"/>
</dbReference>
<evidence type="ECO:0000256" key="3">
    <source>
        <dbReference type="ARBA" id="ARBA00004434"/>
    </source>
</evidence>
<evidence type="ECO:0000256" key="27">
    <source>
        <dbReference type="ARBA" id="ARBA00046341"/>
    </source>
</evidence>
<evidence type="ECO:0000256" key="29">
    <source>
        <dbReference type="ARBA" id="ARBA00059328"/>
    </source>
</evidence>
<feature type="transmembrane region" description="Helical" evidence="31">
    <location>
        <begin position="174"/>
        <end position="204"/>
    </location>
</feature>
<dbReference type="InterPro" id="IPR003769">
    <property type="entry name" value="ClpS_core"/>
</dbReference>
<feature type="compositionally biased region" description="Low complexity" evidence="33">
    <location>
        <begin position="1797"/>
        <end position="1810"/>
    </location>
</feature>
<comment type="subcellular location">
    <subcellularLocation>
        <location evidence="31">Membrane</location>
        <topology evidence="31">Multi-pass membrane protein</topology>
    </subcellularLocation>
    <subcellularLocation>
        <location evidence="3">Mitochondrion inner membrane</location>
        <topology evidence="3">Single-pass membrane protein</topology>
    </subcellularLocation>
    <subcellularLocation>
        <location evidence="2">Vacuole membrane</location>
        <topology evidence="2">Multi-pass membrane protein</topology>
    </subcellularLocation>
</comment>
<feature type="compositionally biased region" description="Polar residues" evidence="33">
    <location>
        <begin position="2945"/>
        <end position="2955"/>
    </location>
</feature>
<comment type="function">
    <text evidence="29">This magnesium-dependent enzyme catalyzes the hydrolysis of ATP coupled with the transport of calcium. Transports the calcium to the vacuole and participates in the control of the cytosolic free calcium.</text>
</comment>
<dbReference type="InterPro" id="IPR008250">
    <property type="entry name" value="ATPase_P-typ_transduc_dom_A_sf"/>
</dbReference>
<dbReference type="Pfam" id="PF18995">
    <property type="entry name" value="PRT6_C"/>
    <property type="match status" value="1"/>
</dbReference>
<feature type="transmembrane region" description="Helical" evidence="31">
    <location>
        <begin position="924"/>
        <end position="946"/>
    </location>
</feature>
<dbReference type="FunFam" id="3.40.1110.10:FF:000031">
    <property type="entry name" value="Calcium-transporting ATPase"/>
    <property type="match status" value="1"/>
</dbReference>
<dbReference type="FunFam" id="3.40.50.1000:FF:000018">
    <property type="entry name" value="Calcium-transporting ATPase"/>
    <property type="match status" value="1"/>
</dbReference>
<keyword evidence="22 31" id="KW-1133">Transmembrane helix</keyword>
<feature type="compositionally biased region" description="Polar residues" evidence="33">
    <location>
        <begin position="20"/>
        <end position="30"/>
    </location>
</feature>
<evidence type="ECO:0000256" key="20">
    <source>
        <dbReference type="ARBA" id="ARBA00022967"/>
    </source>
</evidence>
<evidence type="ECO:0000256" key="2">
    <source>
        <dbReference type="ARBA" id="ARBA00004128"/>
    </source>
</evidence>
<dbReference type="GO" id="GO:0005774">
    <property type="term" value="C:vacuolar membrane"/>
    <property type="evidence" value="ECO:0007669"/>
    <property type="project" value="UniProtKB-SubCell"/>
</dbReference>
<evidence type="ECO:0000256" key="14">
    <source>
        <dbReference type="ARBA" id="ARBA00022786"/>
    </source>
</evidence>
<dbReference type="InterPro" id="IPR036390">
    <property type="entry name" value="WH_DNA-bd_sf"/>
</dbReference>
<dbReference type="GO" id="GO:0071596">
    <property type="term" value="P:ubiquitin-dependent protein catabolic process via the N-end rule pathway"/>
    <property type="evidence" value="ECO:0007669"/>
    <property type="project" value="UniProtKB-UniRule"/>
</dbReference>
<dbReference type="SFLD" id="SFLDS00003">
    <property type="entry name" value="Haloacid_Dehalogenase"/>
    <property type="match status" value="1"/>
</dbReference>
<dbReference type="EMBL" id="AFQF01002925">
    <property type="protein sequence ID" value="EGU77824.1"/>
    <property type="molecule type" value="Genomic_DNA"/>
</dbReference>
<dbReference type="InterPro" id="IPR006408">
    <property type="entry name" value="P-type_ATPase_IIB"/>
</dbReference>
<evidence type="ECO:0000256" key="19">
    <source>
        <dbReference type="ARBA" id="ARBA00022842"/>
    </source>
</evidence>
<evidence type="ECO:0000256" key="10">
    <source>
        <dbReference type="ARBA" id="ARBA00022692"/>
    </source>
</evidence>
<evidence type="ECO:0000256" key="28">
    <source>
        <dbReference type="ARBA" id="ARBA00048694"/>
    </source>
</evidence>
<organism evidence="35">
    <name type="scientific">Fusarium oxysporum (strain Fo5176)</name>
    <name type="common">Fusarium vascular wilt</name>
    <dbReference type="NCBI Taxonomy" id="660025"/>
    <lineage>
        <taxon>Eukaryota</taxon>
        <taxon>Fungi</taxon>
        <taxon>Dikarya</taxon>
        <taxon>Ascomycota</taxon>
        <taxon>Pezizomycotina</taxon>
        <taxon>Sordariomycetes</taxon>
        <taxon>Hypocreomycetidae</taxon>
        <taxon>Hypocreales</taxon>
        <taxon>Nectriaceae</taxon>
        <taxon>Fusarium</taxon>
        <taxon>Fusarium oxysporum species complex</taxon>
    </lineage>
</organism>
<dbReference type="SUPFAM" id="SSF81653">
    <property type="entry name" value="Calcium ATPase, transduction domain A"/>
    <property type="match status" value="1"/>
</dbReference>
<dbReference type="SUPFAM" id="SSF56784">
    <property type="entry name" value="HAD-like"/>
    <property type="match status" value="1"/>
</dbReference>
<dbReference type="PANTHER" id="PTHR21497:SF24">
    <property type="entry name" value="E3 UBIQUITIN-PROTEIN LIGASE UBR1"/>
    <property type="match status" value="1"/>
</dbReference>
<keyword evidence="14 32" id="KW-0833">Ubl conjugation pathway</keyword>
<dbReference type="InterPro" id="IPR003126">
    <property type="entry name" value="Znf_UBR"/>
</dbReference>
<keyword evidence="24" id="KW-0496">Mitochondrion</keyword>
<keyword evidence="10 31" id="KW-0812">Transmembrane</keyword>
<keyword evidence="17 31" id="KW-0106">Calcium</keyword>
<keyword evidence="23 31" id="KW-0406">Ion transport</keyword>
<dbReference type="GO" id="GO:0008270">
    <property type="term" value="F:zinc ion binding"/>
    <property type="evidence" value="ECO:0007669"/>
    <property type="project" value="UniProtKB-UniRule"/>
</dbReference>
<dbReference type="InterPro" id="IPR023214">
    <property type="entry name" value="HAD_sf"/>
</dbReference>
<evidence type="ECO:0000256" key="6">
    <source>
        <dbReference type="ARBA" id="ARBA00022554"/>
    </source>
</evidence>
<dbReference type="SUPFAM" id="SSF46785">
    <property type="entry name" value="Winged helix' DNA-binding domain"/>
    <property type="match status" value="1"/>
</dbReference>
<comment type="similarity">
    <text evidence="27 32">Belongs to the E3 ubiquitin-protein ligase UBR1-like family.</text>
</comment>
<dbReference type="SFLD" id="SFLDG00002">
    <property type="entry name" value="C1.7:_P-type_atpase_like"/>
    <property type="match status" value="1"/>
</dbReference>
<comment type="catalytic activity">
    <reaction evidence="1 32">
        <text>S-ubiquitinyl-[E2 ubiquitin-conjugating enzyme]-L-cysteine + [acceptor protein]-L-lysine = [E2 ubiquitin-conjugating enzyme]-L-cysteine + N(6)-ubiquitinyl-[acceptor protein]-L-lysine.</text>
        <dbReference type="EC" id="2.3.2.27"/>
    </reaction>
</comment>
<dbReference type="Pfam" id="PF00122">
    <property type="entry name" value="E1-E2_ATPase"/>
    <property type="match status" value="1"/>
</dbReference>
<dbReference type="InterPro" id="IPR001757">
    <property type="entry name" value="P_typ_ATPase"/>
</dbReference>
<keyword evidence="7 31" id="KW-0109">Calcium transport</keyword>
<dbReference type="InterPro" id="IPR023298">
    <property type="entry name" value="ATPase_P-typ_TM_dom_sf"/>
</dbReference>
<dbReference type="GO" id="GO:0005743">
    <property type="term" value="C:mitochondrial inner membrane"/>
    <property type="evidence" value="ECO:0007669"/>
    <property type="project" value="UniProtKB-SubCell"/>
</dbReference>
<dbReference type="GO" id="GO:0005388">
    <property type="term" value="F:P-type calcium transporter activity"/>
    <property type="evidence" value="ECO:0007669"/>
    <property type="project" value="UniProtKB-EC"/>
</dbReference>
<keyword evidence="25 31" id="KW-0472">Membrane</keyword>
<dbReference type="InterPro" id="IPR006068">
    <property type="entry name" value="ATPase_P-typ_cation-transptr_C"/>
</dbReference>
<dbReference type="InterPro" id="IPR008027">
    <property type="entry name" value="QCR9"/>
</dbReference>